<evidence type="ECO:0008006" key="3">
    <source>
        <dbReference type="Google" id="ProtNLM"/>
    </source>
</evidence>
<name>A0ABT9U3V0_PAEHA</name>
<dbReference type="EMBL" id="JAUSSU010000007">
    <property type="protein sequence ID" value="MDQ0114322.1"/>
    <property type="molecule type" value="Genomic_DNA"/>
</dbReference>
<dbReference type="RefSeq" id="WP_307205643.1">
    <property type="nucleotide sequence ID" value="NZ_JAUSSU010000007.1"/>
</dbReference>
<dbReference type="Proteomes" id="UP001229346">
    <property type="component" value="Unassembled WGS sequence"/>
</dbReference>
<protein>
    <recommendedName>
        <fullName evidence="3">DUF3892 domain-containing protein</fullName>
    </recommendedName>
</protein>
<evidence type="ECO:0000313" key="2">
    <source>
        <dbReference type="Proteomes" id="UP001229346"/>
    </source>
</evidence>
<proteinExistence type="predicted"/>
<keyword evidence="2" id="KW-1185">Reference proteome</keyword>
<comment type="caution">
    <text evidence="1">The sequence shown here is derived from an EMBL/GenBank/DDBJ whole genome shotgun (WGS) entry which is preliminary data.</text>
</comment>
<gene>
    <name evidence="1" type="ORF">J2T15_003777</name>
</gene>
<reference evidence="1 2" key="1">
    <citation type="submission" date="2023-07" db="EMBL/GenBank/DDBJ databases">
        <title>Sorghum-associated microbial communities from plants grown in Nebraska, USA.</title>
        <authorList>
            <person name="Schachtman D."/>
        </authorList>
    </citation>
    <scope>NUCLEOTIDE SEQUENCE [LARGE SCALE GENOMIC DNA]</scope>
    <source>
        <strain evidence="1 2">CC482</strain>
    </source>
</reference>
<organism evidence="1 2">
    <name type="scientific">Paenibacillus harenae</name>
    <dbReference type="NCBI Taxonomy" id="306543"/>
    <lineage>
        <taxon>Bacteria</taxon>
        <taxon>Bacillati</taxon>
        <taxon>Bacillota</taxon>
        <taxon>Bacilli</taxon>
        <taxon>Bacillales</taxon>
        <taxon>Paenibacillaceae</taxon>
        <taxon>Paenibacillus</taxon>
    </lineage>
</organism>
<accession>A0ABT9U3V0</accession>
<evidence type="ECO:0000313" key="1">
    <source>
        <dbReference type="EMBL" id="MDQ0114322.1"/>
    </source>
</evidence>
<sequence length="93" mass="10537">MQNQTIIQSITVGQNLQRTYTVGDEIDGRVVIEIKDTGTEFDGSIHSQYWLMDEDGHLIANIENMPVIVDFKMIAVDDSDETPNYEVSDDLPF</sequence>